<organism evidence="2 3">
    <name type="scientific">Arthrobacter rhombi</name>
    <dbReference type="NCBI Taxonomy" id="71253"/>
    <lineage>
        <taxon>Bacteria</taxon>
        <taxon>Bacillati</taxon>
        <taxon>Actinomycetota</taxon>
        <taxon>Actinomycetes</taxon>
        <taxon>Micrococcales</taxon>
        <taxon>Micrococcaceae</taxon>
        <taxon>Arthrobacter</taxon>
    </lineage>
</organism>
<dbReference type="InterPro" id="IPR036721">
    <property type="entry name" value="RCK_C_sf"/>
</dbReference>
<evidence type="ECO:0000259" key="1">
    <source>
        <dbReference type="PROSITE" id="PS51202"/>
    </source>
</evidence>
<dbReference type="GO" id="GO:0008324">
    <property type="term" value="F:monoatomic cation transmembrane transporter activity"/>
    <property type="evidence" value="ECO:0007669"/>
    <property type="project" value="InterPro"/>
</dbReference>
<accession>A0A1R4GX41</accession>
<evidence type="ECO:0000313" key="3">
    <source>
        <dbReference type="Proteomes" id="UP000195913"/>
    </source>
</evidence>
<dbReference type="InterPro" id="IPR058776">
    <property type="entry name" value="KhtT-like_N"/>
</dbReference>
<sequence length="189" mass="19679">MAVAGFPATAICVLRPRAARYSSGVYAGVMNLEETPLPGIGMRRDVMLATGRRVGVVIKREGGMELIISEKQDPDACQAAIPLTSEEASAIGGLLGAPQLVAGLSAEHSELPGVNTQQFVISQDSPYADHTLGDTHLRTRTHASIVAISRSGQVFASPSPTFELEAGDVVVVVGTAEGLDKAAHLLNHG</sequence>
<dbReference type="SUPFAM" id="SSF116726">
    <property type="entry name" value="TrkA C-terminal domain-like"/>
    <property type="match status" value="1"/>
</dbReference>
<dbReference type="PANTHER" id="PTHR30445">
    <property type="entry name" value="K(+)_H(+) ANTIPORTER SUBUNIT KHTT"/>
    <property type="match status" value="1"/>
</dbReference>
<gene>
    <name evidence="2" type="ORF">FM101_15530</name>
</gene>
<protein>
    <submittedName>
        <fullName evidence="2">TrkA, Potassium channel</fullName>
    </submittedName>
</protein>
<dbReference type="InterPro" id="IPR006037">
    <property type="entry name" value="RCK_C"/>
</dbReference>
<dbReference type="Pfam" id="PF25991">
    <property type="entry name" value="KhtT_N"/>
    <property type="match status" value="1"/>
</dbReference>
<feature type="domain" description="RCK C-terminal" evidence="1">
    <location>
        <begin position="104"/>
        <end position="188"/>
    </location>
</feature>
<dbReference type="PIRSF" id="PIRSF005028">
    <property type="entry name" value="KhtT"/>
    <property type="match status" value="1"/>
</dbReference>
<name>A0A1R4GX41_9MICC</name>
<dbReference type="PROSITE" id="PS51202">
    <property type="entry name" value="RCK_C"/>
    <property type="match status" value="1"/>
</dbReference>
<dbReference type="PANTHER" id="PTHR30445:SF8">
    <property type="entry name" value="K(+)_H(+) ANTIPORTER SUBUNIT KHTT"/>
    <property type="match status" value="1"/>
</dbReference>
<dbReference type="AlphaFoldDB" id="A0A1R4GX41"/>
<dbReference type="Gene3D" id="3.30.70.1450">
    <property type="entry name" value="Regulator of K+ conductance, C-terminal domain"/>
    <property type="match status" value="1"/>
</dbReference>
<proteinExistence type="predicted"/>
<evidence type="ECO:0000313" key="2">
    <source>
        <dbReference type="EMBL" id="SJM72643.1"/>
    </source>
</evidence>
<dbReference type="Proteomes" id="UP000195913">
    <property type="component" value="Unassembled WGS sequence"/>
</dbReference>
<dbReference type="GO" id="GO:0006813">
    <property type="term" value="P:potassium ion transport"/>
    <property type="evidence" value="ECO:0007669"/>
    <property type="project" value="InterPro"/>
</dbReference>
<keyword evidence="2" id="KW-0406">Ion transport</keyword>
<keyword evidence="3" id="KW-1185">Reference proteome</keyword>
<keyword evidence="2" id="KW-0813">Transport</keyword>
<dbReference type="EMBL" id="FUHW01000053">
    <property type="protein sequence ID" value="SJM72643.1"/>
    <property type="molecule type" value="Genomic_DNA"/>
</dbReference>
<dbReference type="InterPro" id="IPR026278">
    <property type="entry name" value="KhtT"/>
</dbReference>
<dbReference type="InterPro" id="IPR050144">
    <property type="entry name" value="AAE_transporter"/>
</dbReference>
<reference evidence="2 3" key="1">
    <citation type="submission" date="2017-02" db="EMBL/GenBank/DDBJ databases">
        <authorList>
            <person name="Peterson S.W."/>
        </authorList>
    </citation>
    <scope>NUCLEOTIDE SEQUENCE [LARGE SCALE GENOMIC DNA]</scope>
    <source>
        <strain evidence="2 3">B Ar 00.02</strain>
    </source>
</reference>
<keyword evidence="2" id="KW-0407">Ion channel</keyword>
<dbReference type="Pfam" id="PF02080">
    <property type="entry name" value="TrkA_C"/>
    <property type="match status" value="1"/>
</dbReference>